<keyword evidence="3" id="KW-1185">Reference proteome</keyword>
<dbReference type="AlphaFoldDB" id="A0A967C3H2"/>
<reference evidence="2" key="1">
    <citation type="submission" date="2020-03" db="EMBL/GenBank/DDBJ databases">
        <title>Genome of Pelagibius litoralis DSM 21314T.</title>
        <authorList>
            <person name="Wang G."/>
        </authorList>
    </citation>
    <scope>NUCLEOTIDE SEQUENCE</scope>
    <source>
        <strain evidence="2">DSM 21314</strain>
    </source>
</reference>
<evidence type="ECO:0000313" key="2">
    <source>
        <dbReference type="EMBL" id="NIA67764.1"/>
    </source>
</evidence>
<dbReference type="Pfam" id="PF09152">
    <property type="entry name" value="DUF1937"/>
    <property type="match status" value="1"/>
</dbReference>
<name>A0A967C3H2_9PROT</name>
<evidence type="ECO:0000259" key="1">
    <source>
        <dbReference type="Pfam" id="PF09152"/>
    </source>
</evidence>
<dbReference type="Proteomes" id="UP000761264">
    <property type="component" value="Unassembled WGS sequence"/>
</dbReference>
<dbReference type="SUPFAM" id="SSF52309">
    <property type="entry name" value="N-(deoxy)ribosyltransferase-like"/>
    <property type="match status" value="1"/>
</dbReference>
<proteinExistence type="predicted"/>
<comment type="caution">
    <text evidence="2">The sequence shown here is derived from an EMBL/GenBank/DDBJ whole genome shotgun (WGS) entry which is preliminary data.</text>
</comment>
<protein>
    <submittedName>
        <fullName evidence="2">DUF1937 family protein</fullName>
    </submittedName>
</protein>
<dbReference type="InterPro" id="IPR015235">
    <property type="entry name" value="DUF1937"/>
</dbReference>
<dbReference type="RefSeq" id="WP_167221617.1">
    <property type="nucleotide sequence ID" value="NZ_JAAQPH010000002.1"/>
</dbReference>
<organism evidence="2 3">
    <name type="scientific">Pelagibius litoralis</name>
    <dbReference type="NCBI Taxonomy" id="374515"/>
    <lineage>
        <taxon>Bacteria</taxon>
        <taxon>Pseudomonadati</taxon>
        <taxon>Pseudomonadota</taxon>
        <taxon>Alphaproteobacteria</taxon>
        <taxon>Rhodospirillales</taxon>
        <taxon>Rhodovibrionaceae</taxon>
        <taxon>Pelagibius</taxon>
    </lineage>
</organism>
<gene>
    <name evidence="2" type="ORF">HBA54_04100</name>
</gene>
<dbReference type="Gene3D" id="3.40.50.10400">
    <property type="entry name" value="Hypothetical protein PA1492"/>
    <property type="match status" value="1"/>
</dbReference>
<accession>A0A967C3H2</accession>
<sequence>MNGLDLGALRTVDGYHYLATPYSKYPHGLEAAFQEASKAAALLVRAGVKVFSPIAHTHPVAVHGLIDPLDHDVWLPADKPLMDSATGLIVVKMETWEDSYGISVEIQEFKAAGKPISYMDWPR</sequence>
<feature type="domain" description="DUF1937" evidence="1">
    <location>
        <begin position="17"/>
        <end position="119"/>
    </location>
</feature>
<dbReference type="EMBL" id="JAAQPH010000002">
    <property type="protein sequence ID" value="NIA67764.1"/>
    <property type="molecule type" value="Genomic_DNA"/>
</dbReference>
<evidence type="ECO:0000313" key="3">
    <source>
        <dbReference type="Proteomes" id="UP000761264"/>
    </source>
</evidence>